<protein>
    <recommendedName>
        <fullName evidence="7">Mce-associated membrane protein</fullName>
    </recommendedName>
</protein>
<evidence type="ECO:0000256" key="1">
    <source>
        <dbReference type="ARBA" id="ARBA00004370"/>
    </source>
</evidence>
<dbReference type="RefSeq" id="WP_187245616.1">
    <property type="nucleotide sequence ID" value="NZ_BAAAOK010000017.1"/>
</dbReference>
<keyword evidence="4" id="KW-1133">Transmembrane helix</keyword>
<evidence type="ECO:0008006" key="7">
    <source>
        <dbReference type="Google" id="ProtNLM"/>
    </source>
</evidence>
<gene>
    <name evidence="5" type="ORF">HKK74_24215</name>
</gene>
<comment type="subcellular location">
    <subcellularLocation>
        <location evidence="1">Membrane</location>
    </subcellularLocation>
</comment>
<sequence length="254" mass="26509">MPSPRQLSRHRRRHAAAEPPADRSTRPRPDGADGAAGVDGADGADGARTAVRPARDTTSAAAAESPGGKERGAPVAPARNGRSWRSLLPLALGVLTVALGGLAVWSGMEAHGLRSGAAARNTALTDNARTSEAKGQITSAVNTLFSYDYADVAKTDQAAKRLLTGKAVGQYEEMFGPVRKQAAADKPVLTTTVTDSGVSMLQADRARVLIFADQRNTRTTGDQTSYAGAMLAVDAVRHGGAWKISNIDTLDVPR</sequence>
<dbReference type="Proteomes" id="UP000805614">
    <property type="component" value="Unassembled WGS sequence"/>
</dbReference>
<dbReference type="PANTHER" id="PTHR37042:SF4">
    <property type="entry name" value="OUTER MEMBRANE PROTEIN RV1973"/>
    <property type="match status" value="1"/>
</dbReference>
<comment type="caution">
    <text evidence="5">The sequence shown here is derived from an EMBL/GenBank/DDBJ whole genome shotgun (WGS) entry which is preliminary data.</text>
</comment>
<proteinExistence type="predicted"/>
<evidence type="ECO:0000256" key="3">
    <source>
        <dbReference type="SAM" id="MobiDB-lite"/>
    </source>
</evidence>
<feature type="transmembrane region" description="Helical" evidence="4">
    <location>
        <begin position="87"/>
        <end position="108"/>
    </location>
</feature>
<keyword evidence="6" id="KW-1185">Reference proteome</keyword>
<feature type="compositionally biased region" description="Basic and acidic residues" evidence="3">
    <location>
        <begin position="20"/>
        <end position="31"/>
    </location>
</feature>
<evidence type="ECO:0000313" key="6">
    <source>
        <dbReference type="Proteomes" id="UP000805614"/>
    </source>
</evidence>
<keyword evidence="2 4" id="KW-0472">Membrane</keyword>
<dbReference type="PANTHER" id="PTHR37042">
    <property type="entry name" value="OUTER MEMBRANE PROTEIN RV1973"/>
    <property type="match status" value="1"/>
</dbReference>
<name>A0ABR7LUQ0_9ACTN</name>
<accession>A0ABR7LUQ0</accession>
<reference evidence="5 6" key="1">
    <citation type="submission" date="2020-06" db="EMBL/GenBank/DDBJ databases">
        <title>Actinomadura xiongansis sp. nov., isolated from soil of Baiyangdian.</title>
        <authorList>
            <person name="Zhang X."/>
        </authorList>
    </citation>
    <scope>NUCLEOTIDE SEQUENCE [LARGE SCALE GENOMIC DNA]</scope>
    <source>
        <strain evidence="5 6">HBUM206468</strain>
    </source>
</reference>
<feature type="region of interest" description="Disordered" evidence="3">
    <location>
        <begin position="1"/>
        <end position="80"/>
    </location>
</feature>
<feature type="compositionally biased region" description="Low complexity" evidence="3">
    <location>
        <begin position="32"/>
        <end position="47"/>
    </location>
</feature>
<evidence type="ECO:0000313" key="5">
    <source>
        <dbReference type="EMBL" id="MBC6468577.1"/>
    </source>
</evidence>
<dbReference type="EMBL" id="JABVEC010000019">
    <property type="protein sequence ID" value="MBC6468577.1"/>
    <property type="molecule type" value="Genomic_DNA"/>
</dbReference>
<evidence type="ECO:0000256" key="2">
    <source>
        <dbReference type="ARBA" id="ARBA00023136"/>
    </source>
</evidence>
<keyword evidence="4" id="KW-0812">Transmembrane</keyword>
<evidence type="ECO:0000256" key="4">
    <source>
        <dbReference type="SAM" id="Phobius"/>
    </source>
</evidence>
<organism evidence="5 6">
    <name type="scientific">Actinomadura alba</name>
    <dbReference type="NCBI Taxonomy" id="406431"/>
    <lineage>
        <taxon>Bacteria</taxon>
        <taxon>Bacillati</taxon>
        <taxon>Actinomycetota</taxon>
        <taxon>Actinomycetes</taxon>
        <taxon>Streptosporangiales</taxon>
        <taxon>Thermomonosporaceae</taxon>
        <taxon>Actinomadura</taxon>
    </lineage>
</organism>